<proteinExistence type="predicted"/>
<dbReference type="RefSeq" id="XP_009227658.1">
    <property type="nucleotide sequence ID" value="XM_009229394.1"/>
</dbReference>
<dbReference type="EnsemblFungi" id="EJT70480">
    <property type="protein sequence ID" value="EJT70480"/>
    <property type="gene ID" value="GGTG_11503"/>
</dbReference>
<reference evidence="2" key="4">
    <citation type="journal article" date="2015" name="G3 (Bethesda)">
        <title>Genome sequences of three phytopathogenic species of the Magnaporthaceae family of fungi.</title>
        <authorList>
            <person name="Okagaki L.H."/>
            <person name="Nunes C.C."/>
            <person name="Sailsbery J."/>
            <person name="Clay B."/>
            <person name="Brown D."/>
            <person name="John T."/>
            <person name="Oh Y."/>
            <person name="Young N."/>
            <person name="Fitzgerald M."/>
            <person name="Haas B.J."/>
            <person name="Zeng Q."/>
            <person name="Young S."/>
            <person name="Adiconis X."/>
            <person name="Fan L."/>
            <person name="Levin J.Z."/>
            <person name="Mitchell T.K."/>
            <person name="Okubara P.A."/>
            <person name="Farman M.L."/>
            <person name="Kohn L.M."/>
            <person name="Birren B."/>
            <person name="Ma L.-J."/>
            <person name="Dean R.A."/>
        </authorList>
    </citation>
    <scope>NUCLEOTIDE SEQUENCE</scope>
    <source>
        <strain evidence="2">R3-111a-1</strain>
    </source>
</reference>
<accession>J3PDD5</accession>
<dbReference type="VEuPathDB" id="FungiDB:GGTG_11503"/>
<evidence type="ECO:0000313" key="1">
    <source>
        <dbReference type="EMBL" id="EJT70480.1"/>
    </source>
</evidence>
<dbReference type="GeneID" id="20351961"/>
<dbReference type="Proteomes" id="UP000006039">
    <property type="component" value="Unassembled WGS sequence"/>
</dbReference>
<reference evidence="3" key="1">
    <citation type="submission" date="2010-07" db="EMBL/GenBank/DDBJ databases">
        <title>The genome sequence of Gaeumannomyces graminis var. tritici strain R3-111a-1.</title>
        <authorList>
            <consortium name="The Broad Institute Genome Sequencing Platform"/>
            <person name="Ma L.-J."/>
            <person name="Dead R."/>
            <person name="Young S."/>
            <person name="Zeng Q."/>
            <person name="Koehrsen M."/>
            <person name="Alvarado L."/>
            <person name="Berlin A."/>
            <person name="Chapman S.B."/>
            <person name="Chen Z."/>
            <person name="Freedman E."/>
            <person name="Gellesch M."/>
            <person name="Goldberg J."/>
            <person name="Griggs A."/>
            <person name="Gujja S."/>
            <person name="Heilman E.R."/>
            <person name="Heiman D."/>
            <person name="Hepburn T."/>
            <person name="Howarth C."/>
            <person name="Jen D."/>
            <person name="Larson L."/>
            <person name="Mehta T."/>
            <person name="Neiman D."/>
            <person name="Pearson M."/>
            <person name="Roberts A."/>
            <person name="Saif S."/>
            <person name="Shea T."/>
            <person name="Shenoy N."/>
            <person name="Sisk P."/>
            <person name="Stolte C."/>
            <person name="Sykes S."/>
            <person name="Walk T."/>
            <person name="White J."/>
            <person name="Yandava C."/>
            <person name="Haas B."/>
            <person name="Nusbaum C."/>
            <person name="Birren B."/>
        </authorList>
    </citation>
    <scope>NUCLEOTIDE SEQUENCE [LARGE SCALE GENOMIC DNA]</scope>
    <source>
        <strain evidence="3">R3-111a-1</strain>
    </source>
</reference>
<keyword evidence="3" id="KW-1185">Reference proteome</keyword>
<dbReference type="EMBL" id="GL385401">
    <property type="protein sequence ID" value="EJT70480.1"/>
    <property type="molecule type" value="Genomic_DNA"/>
</dbReference>
<reference evidence="2" key="5">
    <citation type="submission" date="2018-04" db="UniProtKB">
        <authorList>
            <consortium name="EnsemblFungi"/>
        </authorList>
    </citation>
    <scope>IDENTIFICATION</scope>
    <source>
        <strain evidence="2">R3-111a-1</strain>
    </source>
</reference>
<protein>
    <submittedName>
        <fullName evidence="1 2">Uncharacterized protein</fullName>
    </submittedName>
</protein>
<name>J3PDD5_GAET3</name>
<dbReference type="HOGENOM" id="CLU_2638212_0_0_1"/>
<organism evidence="1">
    <name type="scientific">Gaeumannomyces tritici (strain R3-111a-1)</name>
    <name type="common">Wheat and barley take-all root rot fungus</name>
    <name type="synonym">Gaeumannomyces graminis var. tritici</name>
    <dbReference type="NCBI Taxonomy" id="644352"/>
    <lineage>
        <taxon>Eukaryota</taxon>
        <taxon>Fungi</taxon>
        <taxon>Dikarya</taxon>
        <taxon>Ascomycota</taxon>
        <taxon>Pezizomycotina</taxon>
        <taxon>Sordariomycetes</taxon>
        <taxon>Sordariomycetidae</taxon>
        <taxon>Magnaporthales</taxon>
        <taxon>Magnaporthaceae</taxon>
        <taxon>Gaeumannomyces</taxon>
    </lineage>
</organism>
<sequence length="77" mass="8501">MPSWLKQTTRLLYEAPSRSVQSDPSDYVLLRINPVYLQIAEIPTRRRGSIPASMRVSLVSTWEVPLASLSAASLASA</sequence>
<reference evidence="1" key="3">
    <citation type="submission" date="2010-09" db="EMBL/GenBank/DDBJ databases">
        <title>Annotation of Gaeumannomyces graminis var. tritici R3-111a-1.</title>
        <authorList>
            <consortium name="The Broad Institute Genome Sequencing Platform"/>
            <person name="Ma L.-J."/>
            <person name="Dead R."/>
            <person name="Young S.K."/>
            <person name="Zeng Q."/>
            <person name="Gargeya S."/>
            <person name="Fitzgerald M."/>
            <person name="Haas B."/>
            <person name="Abouelleil A."/>
            <person name="Alvarado L."/>
            <person name="Arachchi H.M."/>
            <person name="Berlin A."/>
            <person name="Brown A."/>
            <person name="Chapman S.B."/>
            <person name="Chen Z."/>
            <person name="Dunbar C."/>
            <person name="Freedman E."/>
            <person name="Gearin G."/>
            <person name="Gellesch M."/>
            <person name="Goldberg J."/>
            <person name="Griggs A."/>
            <person name="Gujja S."/>
            <person name="Heiman D."/>
            <person name="Howarth C."/>
            <person name="Larson L."/>
            <person name="Lui A."/>
            <person name="MacDonald P.J.P."/>
            <person name="Mehta T."/>
            <person name="Montmayeur A."/>
            <person name="Murphy C."/>
            <person name="Neiman D."/>
            <person name="Pearson M."/>
            <person name="Priest M."/>
            <person name="Roberts A."/>
            <person name="Saif S."/>
            <person name="Shea T."/>
            <person name="Shenoy N."/>
            <person name="Sisk P."/>
            <person name="Stolte C."/>
            <person name="Sykes S."/>
            <person name="Yandava C."/>
            <person name="Wortman J."/>
            <person name="Nusbaum C."/>
            <person name="Birren B."/>
        </authorList>
    </citation>
    <scope>NUCLEOTIDE SEQUENCE</scope>
    <source>
        <strain evidence="1">R3-111a-1</strain>
    </source>
</reference>
<dbReference type="AlphaFoldDB" id="J3PDD5"/>
<evidence type="ECO:0000313" key="3">
    <source>
        <dbReference type="Proteomes" id="UP000006039"/>
    </source>
</evidence>
<gene>
    <name evidence="2" type="primary">20351961</name>
    <name evidence="1" type="ORF">GGTG_11503</name>
</gene>
<reference evidence="1" key="2">
    <citation type="submission" date="2010-07" db="EMBL/GenBank/DDBJ databases">
        <authorList>
            <consortium name="The Broad Institute Genome Sequencing Platform"/>
            <consortium name="Broad Institute Genome Sequencing Center for Infectious Disease"/>
            <person name="Ma L.-J."/>
            <person name="Dead R."/>
            <person name="Young S."/>
            <person name="Zeng Q."/>
            <person name="Koehrsen M."/>
            <person name="Alvarado L."/>
            <person name="Berlin A."/>
            <person name="Chapman S.B."/>
            <person name="Chen Z."/>
            <person name="Freedman E."/>
            <person name="Gellesch M."/>
            <person name="Goldberg J."/>
            <person name="Griggs A."/>
            <person name="Gujja S."/>
            <person name="Heilman E.R."/>
            <person name="Heiman D."/>
            <person name="Hepburn T."/>
            <person name="Howarth C."/>
            <person name="Jen D."/>
            <person name="Larson L."/>
            <person name="Mehta T."/>
            <person name="Neiman D."/>
            <person name="Pearson M."/>
            <person name="Roberts A."/>
            <person name="Saif S."/>
            <person name="Shea T."/>
            <person name="Shenoy N."/>
            <person name="Sisk P."/>
            <person name="Stolte C."/>
            <person name="Sykes S."/>
            <person name="Walk T."/>
            <person name="White J."/>
            <person name="Yandava C."/>
            <person name="Haas B."/>
            <person name="Nusbaum C."/>
            <person name="Birren B."/>
        </authorList>
    </citation>
    <scope>NUCLEOTIDE SEQUENCE</scope>
    <source>
        <strain evidence="1">R3-111a-1</strain>
    </source>
</reference>
<evidence type="ECO:0000313" key="2">
    <source>
        <dbReference type="EnsemblFungi" id="EJT70480"/>
    </source>
</evidence>